<protein>
    <submittedName>
        <fullName evidence="2">Uncharacterized protein</fullName>
    </submittedName>
</protein>
<keyword evidence="1" id="KW-0812">Transmembrane</keyword>
<organism evidence="2 3">
    <name type="scientific">Corchorus capsularis</name>
    <name type="common">Jute</name>
    <dbReference type="NCBI Taxonomy" id="210143"/>
    <lineage>
        <taxon>Eukaryota</taxon>
        <taxon>Viridiplantae</taxon>
        <taxon>Streptophyta</taxon>
        <taxon>Embryophyta</taxon>
        <taxon>Tracheophyta</taxon>
        <taxon>Spermatophyta</taxon>
        <taxon>Magnoliopsida</taxon>
        <taxon>eudicotyledons</taxon>
        <taxon>Gunneridae</taxon>
        <taxon>Pentapetalae</taxon>
        <taxon>rosids</taxon>
        <taxon>malvids</taxon>
        <taxon>Malvales</taxon>
        <taxon>Malvaceae</taxon>
        <taxon>Grewioideae</taxon>
        <taxon>Apeibeae</taxon>
        <taxon>Corchorus</taxon>
    </lineage>
</organism>
<dbReference type="Gramene" id="OMO75510">
    <property type="protein sequence ID" value="OMO75510"/>
    <property type="gene ID" value="CCACVL1_16155"/>
</dbReference>
<comment type="caution">
    <text evidence="2">The sequence shown here is derived from an EMBL/GenBank/DDBJ whole genome shotgun (WGS) entry which is preliminary data.</text>
</comment>
<evidence type="ECO:0000313" key="3">
    <source>
        <dbReference type="Proteomes" id="UP000188268"/>
    </source>
</evidence>
<keyword evidence="3" id="KW-1185">Reference proteome</keyword>
<evidence type="ECO:0000313" key="2">
    <source>
        <dbReference type="EMBL" id="OMO75510.1"/>
    </source>
</evidence>
<name>A0A1R3HYX8_COCAP</name>
<keyword evidence="1" id="KW-1133">Transmembrane helix</keyword>
<evidence type="ECO:0000256" key="1">
    <source>
        <dbReference type="SAM" id="Phobius"/>
    </source>
</evidence>
<feature type="transmembrane region" description="Helical" evidence="1">
    <location>
        <begin position="77"/>
        <end position="95"/>
    </location>
</feature>
<dbReference type="Proteomes" id="UP000188268">
    <property type="component" value="Unassembled WGS sequence"/>
</dbReference>
<gene>
    <name evidence="2" type="ORF">CCACVL1_16155</name>
</gene>
<keyword evidence="1" id="KW-0472">Membrane</keyword>
<accession>A0A1R3HYX8</accession>
<dbReference type="AlphaFoldDB" id="A0A1R3HYX8"/>
<reference evidence="2 3" key="1">
    <citation type="submission" date="2013-09" db="EMBL/GenBank/DDBJ databases">
        <title>Corchorus capsularis genome sequencing.</title>
        <authorList>
            <person name="Alam M."/>
            <person name="Haque M.S."/>
            <person name="Islam M.S."/>
            <person name="Emdad E.M."/>
            <person name="Islam M.M."/>
            <person name="Ahmed B."/>
            <person name="Halim A."/>
            <person name="Hossen Q.M.M."/>
            <person name="Hossain M.Z."/>
            <person name="Ahmed R."/>
            <person name="Khan M.M."/>
            <person name="Islam R."/>
            <person name="Rashid M.M."/>
            <person name="Khan S.A."/>
            <person name="Rahman M.S."/>
            <person name="Alam M."/>
        </authorList>
    </citation>
    <scope>NUCLEOTIDE SEQUENCE [LARGE SCALE GENOMIC DNA]</scope>
    <source>
        <strain evidence="3">cv. CVL-1</strain>
        <tissue evidence="2">Whole seedling</tissue>
    </source>
</reference>
<proteinExistence type="predicted"/>
<sequence>MYHETIGKNLDASVSEGGGGEFKITKVAGEDLGGHRHEIIDHINHDGRCSQVEEELGFDPCSFAKTLEERKASVRQCIFKFGACFFGFWVGMLGLKQRLLGAVLGGSHD</sequence>
<dbReference type="EMBL" id="AWWV01011015">
    <property type="protein sequence ID" value="OMO75510.1"/>
    <property type="molecule type" value="Genomic_DNA"/>
</dbReference>